<evidence type="ECO:0000313" key="2">
    <source>
        <dbReference type="EMBL" id="KAL0958270.1"/>
    </source>
</evidence>
<organism evidence="2 3">
    <name type="scientific">Hohenbuehelia grisea</name>
    <dbReference type="NCBI Taxonomy" id="104357"/>
    <lineage>
        <taxon>Eukaryota</taxon>
        <taxon>Fungi</taxon>
        <taxon>Dikarya</taxon>
        <taxon>Basidiomycota</taxon>
        <taxon>Agaricomycotina</taxon>
        <taxon>Agaricomycetes</taxon>
        <taxon>Agaricomycetidae</taxon>
        <taxon>Agaricales</taxon>
        <taxon>Pleurotineae</taxon>
        <taxon>Pleurotaceae</taxon>
        <taxon>Hohenbuehelia</taxon>
    </lineage>
</organism>
<dbReference type="CDD" id="cd18186">
    <property type="entry name" value="BTB_POZ_ZBTB_KLHL-like"/>
    <property type="match status" value="1"/>
</dbReference>
<proteinExistence type="predicted"/>
<dbReference type="InterPro" id="IPR000210">
    <property type="entry name" value="BTB/POZ_dom"/>
</dbReference>
<feature type="domain" description="BTB" evidence="1">
    <location>
        <begin position="23"/>
        <end position="97"/>
    </location>
</feature>
<sequence length="284" mass="31712">MDIYSDDPGLASTVSERFCAPDADLIIRSSDGILFKVHRQNLAAHSEAFFSASLISSTSTDESGPTEAATSKGISQEDIVEFTEDSKTLDLLLQFMYRQRQPNITNLKYSQLMALAEAAEKYEVYAAMGTCVAVFESKFIDSNSLGIFKFARKHGYPNLVDKTAPRVLHRSEDLQKSALVDLRLRWHTYFDRCVPIVWKEFIDLLDSSPCSCRSWPKTETLILRVVGGKPHALMNRACLDDKSLQTTPACCTKALANIRTALKKKLLADATLPTFSSINDDYSF</sequence>
<accession>A0ABR3JSW1</accession>
<dbReference type="SMART" id="SM00225">
    <property type="entry name" value="BTB"/>
    <property type="match status" value="1"/>
</dbReference>
<dbReference type="Gene3D" id="3.30.710.10">
    <property type="entry name" value="Potassium Channel Kv1.1, Chain A"/>
    <property type="match status" value="1"/>
</dbReference>
<dbReference type="Proteomes" id="UP001556367">
    <property type="component" value="Unassembled WGS sequence"/>
</dbReference>
<reference evidence="3" key="1">
    <citation type="submission" date="2024-06" db="EMBL/GenBank/DDBJ databases">
        <title>Multi-omics analyses provide insights into the biosynthesis of the anticancer antibiotic pleurotin in Hohenbuehelia grisea.</title>
        <authorList>
            <person name="Weaver J.A."/>
            <person name="Alberti F."/>
        </authorList>
    </citation>
    <scope>NUCLEOTIDE SEQUENCE [LARGE SCALE GENOMIC DNA]</scope>
    <source>
        <strain evidence="3">T-177</strain>
    </source>
</reference>
<keyword evidence="3" id="KW-1185">Reference proteome</keyword>
<comment type="caution">
    <text evidence="2">The sequence shown here is derived from an EMBL/GenBank/DDBJ whole genome shotgun (WGS) entry which is preliminary data.</text>
</comment>
<dbReference type="Pfam" id="PF00651">
    <property type="entry name" value="BTB"/>
    <property type="match status" value="1"/>
</dbReference>
<evidence type="ECO:0000313" key="3">
    <source>
        <dbReference type="Proteomes" id="UP001556367"/>
    </source>
</evidence>
<dbReference type="PROSITE" id="PS50097">
    <property type="entry name" value="BTB"/>
    <property type="match status" value="1"/>
</dbReference>
<evidence type="ECO:0000259" key="1">
    <source>
        <dbReference type="PROSITE" id="PS50097"/>
    </source>
</evidence>
<dbReference type="InterPro" id="IPR011333">
    <property type="entry name" value="SKP1/BTB/POZ_sf"/>
</dbReference>
<dbReference type="SUPFAM" id="SSF54695">
    <property type="entry name" value="POZ domain"/>
    <property type="match status" value="1"/>
</dbReference>
<gene>
    <name evidence="2" type="ORF">HGRIS_000422</name>
</gene>
<name>A0ABR3JSW1_9AGAR</name>
<dbReference type="EMBL" id="JASNQZ010000004">
    <property type="protein sequence ID" value="KAL0958270.1"/>
    <property type="molecule type" value="Genomic_DNA"/>
</dbReference>
<protein>
    <recommendedName>
        <fullName evidence="1">BTB domain-containing protein</fullName>
    </recommendedName>
</protein>